<keyword evidence="1" id="KW-1133">Transmembrane helix</keyword>
<comment type="caution">
    <text evidence="2">The sequence shown here is derived from an EMBL/GenBank/DDBJ whole genome shotgun (WGS) entry which is preliminary data.</text>
</comment>
<dbReference type="Proteomes" id="UP000178534">
    <property type="component" value="Unassembled WGS sequence"/>
</dbReference>
<dbReference type="InterPro" id="IPR043993">
    <property type="entry name" value="T4SS_pilin"/>
</dbReference>
<dbReference type="Pfam" id="PF18895">
    <property type="entry name" value="T4SS_pilin"/>
    <property type="match status" value="1"/>
</dbReference>
<protein>
    <submittedName>
        <fullName evidence="2">Uncharacterized protein</fullName>
    </submittedName>
</protein>
<keyword evidence="1" id="KW-0812">Transmembrane</keyword>
<gene>
    <name evidence="2" type="ORF">A2942_01300</name>
</gene>
<name>A0A1G2DJ76_9BACT</name>
<dbReference type="AlphaFoldDB" id="A0A1G2DJ76"/>
<feature type="transmembrane region" description="Helical" evidence="1">
    <location>
        <begin position="34"/>
        <end position="57"/>
    </location>
</feature>
<reference evidence="2 3" key="1">
    <citation type="journal article" date="2016" name="Nat. Commun.">
        <title>Thousands of microbial genomes shed light on interconnected biogeochemical processes in an aquifer system.</title>
        <authorList>
            <person name="Anantharaman K."/>
            <person name="Brown C.T."/>
            <person name="Hug L.A."/>
            <person name="Sharon I."/>
            <person name="Castelle C.J."/>
            <person name="Probst A.J."/>
            <person name="Thomas B.C."/>
            <person name="Singh A."/>
            <person name="Wilkins M.J."/>
            <person name="Karaoz U."/>
            <person name="Brodie E.L."/>
            <person name="Williams K.H."/>
            <person name="Hubbard S.S."/>
            <person name="Banfield J.F."/>
        </authorList>
    </citation>
    <scope>NUCLEOTIDE SEQUENCE [LARGE SCALE GENOMIC DNA]</scope>
</reference>
<keyword evidence="1" id="KW-0472">Membrane</keyword>
<evidence type="ECO:0000313" key="2">
    <source>
        <dbReference type="EMBL" id="OGZ13462.1"/>
    </source>
</evidence>
<proteinExistence type="predicted"/>
<dbReference type="STRING" id="1798665.A2942_01300"/>
<evidence type="ECO:0000256" key="1">
    <source>
        <dbReference type="SAM" id="Phobius"/>
    </source>
</evidence>
<feature type="transmembrane region" description="Helical" evidence="1">
    <location>
        <begin position="78"/>
        <end position="100"/>
    </location>
</feature>
<accession>A0A1G2DJ76</accession>
<organism evidence="2 3">
    <name type="scientific">Candidatus Lloydbacteria bacterium RIFCSPLOWO2_01_FULL_50_20</name>
    <dbReference type="NCBI Taxonomy" id="1798665"/>
    <lineage>
        <taxon>Bacteria</taxon>
        <taxon>Candidatus Lloydiibacteriota</taxon>
    </lineage>
</organism>
<evidence type="ECO:0000313" key="3">
    <source>
        <dbReference type="Proteomes" id="UP000178534"/>
    </source>
</evidence>
<sequence>MKYRHLTLIQSGALFFAFPFIGSAQVNDVFGLATLAYNILVRLGSLFWILAVMLFVWGIVKFIGNAGDSAAHAEGKKFIVWGLIAFVVLTSLWGIVNLVLSDTFNITPGGQVQYVDKTGNIVN</sequence>
<dbReference type="EMBL" id="MHLP01000007">
    <property type="protein sequence ID" value="OGZ13462.1"/>
    <property type="molecule type" value="Genomic_DNA"/>
</dbReference>